<comment type="caution">
    <text evidence="1">The sequence shown here is derived from an EMBL/GenBank/DDBJ whole genome shotgun (WGS) entry which is preliminary data.</text>
</comment>
<gene>
    <name evidence="1" type="ORF">M917_0443</name>
</gene>
<name>U4TEC1_9GAMM</name>
<reference evidence="1 2" key="1">
    <citation type="journal article" date="2013" name="Genome Announc.">
        <title>Draft Genome Sequence of Psychrobacter aquaticus Strain CMS 56T, Isolated from a Cyanobacterial Mat Sample Collected from Water Bodies in the McMurdo Dry Valley Region of Antarctica.</title>
        <authorList>
            <person name="Reddy G.S."/>
            <person name="Ara S."/>
            <person name="Singh A."/>
            <person name="Kumar Pinnaka A."/>
            <person name="Shivaji S."/>
        </authorList>
    </citation>
    <scope>NUCLEOTIDE SEQUENCE [LARGE SCALE GENOMIC DNA]</scope>
    <source>
        <strain evidence="1 2">CMS 56</strain>
    </source>
</reference>
<organism evidence="1 2">
    <name type="scientific">Psychrobacter aquaticus CMS 56</name>
    <dbReference type="NCBI Taxonomy" id="1354303"/>
    <lineage>
        <taxon>Bacteria</taxon>
        <taxon>Pseudomonadati</taxon>
        <taxon>Pseudomonadota</taxon>
        <taxon>Gammaproteobacteria</taxon>
        <taxon>Moraxellales</taxon>
        <taxon>Moraxellaceae</taxon>
        <taxon>Psychrobacter</taxon>
    </lineage>
</organism>
<evidence type="ECO:0000313" key="1">
    <source>
        <dbReference type="EMBL" id="ERL56813.1"/>
    </source>
</evidence>
<dbReference type="EMBL" id="AUSW01000011">
    <property type="protein sequence ID" value="ERL56813.1"/>
    <property type="molecule type" value="Genomic_DNA"/>
</dbReference>
<protein>
    <submittedName>
        <fullName evidence="1">Uncharacterized protein</fullName>
    </submittedName>
</protein>
<dbReference type="RefSeq" id="WP_021813110.1">
    <property type="nucleotide sequence ID" value="NZ_AUSW01000011.1"/>
</dbReference>
<dbReference type="STRING" id="1354303.M917_0443"/>
<dbReference type="AlphaFoldDB" id="U4TEC1"/>
<dbReference type="Proteomes" id="UP000016761">
    <property type="component" value="Unassembled WGS sequence"/>
</dbReference>
<dbReference type="OrthoDB" id="190583at2"/>
<proteinExistence type="predicted"/>
<evidence type="ECO:0000313" key="2">
    <source>
        <dbReference type="Proteomes" id="UP000016761"/>
    </source>
</evidence>
<dbReference type="PATRIC" id="fig|1354303.4.peg.436"/>
<sequence>MSQTFNLCVATDTIANDAQQLDVTVDELERIGIHVSVKIVRHPILQLQLSYRVTLPTQALATQLNWPTWQSAHVGFVDYLWEETCLECFVTGRLVNDDDTVCADNTESYIEMNASPDGRYALYQFERYRHPNTLPPMPLYQPDGNTRVSVNWVHNPKPSVMSVESPLSNTASFSPKSYHYERSVGLPLTQLPNQQYAIGHTTIKHLHPCVILWFGETALYFAPSHATPPDFHDRRYWSKFDL</sequence>
<dbReference type="eggNOG" id="ENOG5033BSX">
    <property type="taxonomic scope" value="Bacteria"/>
</dbReference>
<keyword evidence="2" id="KW-1185">Reference proteome</keyword>
<accession>U4TEC1</accession>